<dbReference type="InterPro" id="IPR013149">
    <property type="entry name" value="ADH-like_C"/>
</dbReference>
<dbReference type="Proteomes" id="UP000305067">
    <property type="component" value="Unassembled WGS sequence"/>
</dbReference>
<keyword evidence="3" id="KW-0862">Zinc</keyword>
<comment type="cofactor">
    <cofactor evidence="1">
        <name>Zn(2+)</name>
        <dbReference type="ChEBI" id="CHEBI:29105"/>
    </cofactor>
</comment>
<sequence>MDSANLMKAIRWHPPSYDQRLEDIPTPMLQHPDDVIVKVALAGLCGSDLHIYRGTDKPMAIHTSGHEFVGTVVELGSNYKHSSVNDTKTEGRPSLYDTLKVGDEVVSAFTSNCGECRLCKQGITCRCPFGLLFGSPRLEGGQAQYVRVPFGGATLFPTSALKSEGKSEIAAHSLLLLADILPTGVYAAIQALGHPKLATPLTGAPWPYSLPGLTTTGAVPRTSAETNDDVLHFAVVGLGPVGMCACVALLDQLTTRYPTRKWKIVAIDPIESRRRTLETMYSTIGADGKGTGQGELVVRGIEEAKTTVSEWTNGEGCCAVLEVVGNASALNLSYDLVRPFGVITSVGVHPAKPVGFEGEELYNKNVSLDFGRCPARAMIEVAAVLLAKRQDIFGSAPGGSNSLIEAIEGFKQGPEVVKAIYEKFDKGLVGKIAFDPWA</sequence>
<evidence type="ECO:0000259" key="4">
    <source>
        <dbReference type="Pfam" id="PF00107"/>
    </source>
</evidence>
<dbReference type="SUPFAM" id="SSF51735">
    <property type="entry name" value="NAD(P)-binding Rossmann-fold domains"/>
    <property type="match status" value="1"/>
</dbReference>
<dbReference type="OrthoDB" id="3941538at2759"/>
<dbReference type="PANTHER" id="PTHR42813:SF2">
    <property type="entry name" value="DEHYDROGENASE, ZINC-CONTAINING, PUTATIVE (AFU_ORTHOLOGUE AFUA_2G02810)-RELATED"/>
    <property type="match status" value="1"/>
</dbReference>
<dbReference type="Gene3D" id="3.40.50.720">
    <property type="entry name" value="NAD(P)-binding Rossmann-like Domain"/>
    <property type="match status" value="1"/>
</dbReference>
<reference evidence="6 7" key="1">
    <citation type="journal article" date="2019" name="Nat. Ecol. Evol.">
        <title>Megaphylogeny resolves global patterns of mushroom evolution.</title>
        <authorList>
            <person name="Varga T."/>
            <person name="Krizsan K."/>
            <person name="Foldi C."/>
            <person name="Dima B."/>
            <person name="Sanchez-Garcia M."/>
            <person name="Sanchez-Ramirez S."/>
            <person name="Szollosi G.J."/>
            <person name="Szarkandi J.G."/>
            <person name="Papp V."/>
            <person name="Albert L."/>
            <person name="Andreopoulos W."/>
            <person name="Angelini C."/>
            <person name="Antonin V."/>
            <person name="Barry K.W."/>
            <person name="Bougher N.L."/>
            <person name="Buchanan P."/>
            <person name="Buyck B."/>
            <person name="Bense V."/>
            <person name="Catcheside P."/>
            <person name="Chovatia M."/>
            <person name="Cooper J."/>
            <person name="Damon W."/>
            <person name="Desjardin D."/>
            <person name="Finy P."/>
            <person name="Geml J."/>
            <person name="Haridas S."/>
            <person name="Hughes K."/>
            <person name="Justo A."/>
            <person name="Karasinski D."/>
            <person name="Kautmanova I."/>
            <person name="Kiss B."/>
            <person name="Kocsube S."/>
            <person name="Kotiranta H."/>
            <person name="LaButti K.M."/>
            <person name="Lechner B.E."/>
            <person name="Liimatainen K."/>
            <person name="Lipzen A."/>
            <person name="Lukacs Z."/>
            <person name="Mihaltcheva S."/>
            <person name="Morgado L.N."/>
            <person name="Niskanen T."/>
            <person name="Noordeloos M.E."/>
            <person name="Ohm R.A."/>
            <person name="Ortiz-Santana B."/>
            <person name="Ovrebo C."/>
            <person name="Racz N."/>
            <person name="Riley R."/>
            <person name="Savchenko A."/>
            <person name="Shiryaev A."/>
            <person name="Soop K."/>
            <person name="Spirin V."/>
            <person name="Szebenyi C."/>
            <person name="Tomsovsky M."/>
            <person name="Tulloss R.E."/>
            <person name="Uehling J."/>
            <person name="Grigoriev I.V."/>
            <person name="Vagvolgyi C."/>
            <person name="Papp T."/>
            <person name="Martin F.M."/>
            <person name="Miettinen O."/>
            <person name="Hibbett D.S."/>
            <person name="Nagy L.G."/>
        </authorList>
    </citation>
    <scope>NUCLEOTIDE SEQUENCE [LARGE SCALE GENOMIC DNA]</scope>
    <source>
        <strain evidence="6 7">CBS 309.79</strain>
    </source>
</reference>
<dbReference type="InterPro" id="IPR013154">
    <property type="entry name" value="ADH-like_N"/>
</dbReference>
<protein>
    <submittedName>
        <fullName evidence="6">Chaperonin 10-like protein</fullName>
    </submittedName>
</protein>
<feature type="domain" description="Alcohol dehydrogenase-like C-terminal" evidence="4">
    <location>
        <begin position="263"/>
        <end position="368"/>
    </location>
</feature>
<dbReference type="InterPro" id="IPR011032">
    <property type="entry name" value="GroES-like_sf"/>
</dbReference>
<proteinExistence type="predicted"/>
<keyword evidence="2" id="KW-0479">Metal-binding</keyword>
<organism evidence="6 7">
    <name type="scientific">Pterulicium gracile</name>
    <dbReference type="NCBI Taxonomy" id="1884261"/>
    <lineage>
        <taxon>Eukaryota</taxon>
        <taxon>Fungi</taxon>
        <taxon>Dikarya</taxon>
        <taxon>Basidiomycota</taxon>
        <taxon>Agaricomycotina</taxon>
        <taxon>Agaricomycetes</taxon>
        <taxon>Agaricomycetidae</taxon>
        <taxon>Agaricales</taxon>
        <taxon>Pleurotineae</taxon>
        <taxon>Pterulaceae</taxon>
        <taxon>Pterulicium</taxon>
    </lineage>
</organism>
<dbReference type="Gene3D" id="3.90.180.10">
    <property type="entry name" value="Medium-chain alcohol dehydrogenases, catalytic domain"/>
    <property type="match status" value="1"/>
</dbReference>
<dbReference type="InterPro" id="IPR036291">
    <property type="entry name" value="NAD(P)-bd_dom_sf"/>
</dbReference>
<evidence type="ECO:0000256" key="2">
    <source>
        <dbReference type="ARBA" id="ARBA00022723"/>
    </source>
</evidence>
<evidence type="ECO:0000256" key="1">
    <source>
        <dbReference type="ARBA" id="ARBA00001947"/>
    </source>
</evidence>
<dbReference type="PANTHER" id="PTHR42813">
    <property type="entry name" value="ZINC-TYPE ALCOHOL DEHYDROGENASE-LIKE"/>
    <property type="match status" value="1"/>
</dbReference>
<name>A0A5C3QPT1_9AGAR</name>
<dbReference type="Pfam" id="PF00107">
    <property type="entry name" value="ADH_zinc_N"/>
    <property type="match status" value="1"/>
</dbReference>
<gene>
    <name evidence="6" type="ORF">BDV98DRAFT_528256</name>
</gene>
<evidence type="ECO:0000313" key="7">
    <source>
        <dbReference type="Proteomes" id="UP000305067"/>
    </source>
</evidence>
<evidence type="ECO:0000256" key="3">
    <source>
        <dbReference type="ARBA" id="ARBA00022833"/>
    </source>
</evidence>
<dbReference type="SUPFAM" id="SSF50129">
    <property type="entry name" value="GroES-like"/>
    <property type="match status" value="1"/>
</dbReference>
<feature type="domain" description="Alcohol dehydrogenase-like N-terminal" evidence="5">
    <location>
        <begin position="32"/>
        <end position="151"/>
    </location>
</feature>
<keyword evidence="7" id="KW-1185">Reference proteome</keyword>
<dbReference type="EMBL" id="ML178822">
    <property type="protein sequence ID" value="TFL02541.1"/>
    <property type="molecule type" value="Genomic_DNA"/>
</dbReference>
<accession>A0A5C3QPT1</accession>
<dbReference type="STRING" id="1884261.A0A5C3QPT1"/>
<dbReference type="Pfam" id="PF08240">
    <property type="entry name" value="ADH_N"/>
    <property type="match status" value="1"/>
</dbReference>
<evidence type="ECO:0000259" key="5">
    <source>
        <dbReference type="Pfam" id="PF08240"/>
    </source>
</evidence>
<dbReference type="AlphaFoldDB" id="A0A5C3QPT1"/>
<dbReference type="GO" id="GO:0046872">
    <property type="term" value="F:metal ion binding"/>
    <property type="evidence" value="ECO:0007669"/>
    <property type="project" value="UniProtKB-KW"/>
</dbReference>
<evidence type="ECO:0000313" key="6">
    <source>
        <dbReference type="EMBL" id="TFL02541.1"/>
    </source>
</evidence>